<feature type="transmembrane region" description="Helical" evidence="1">
    <location>
        <begin position="51"/>
        <end position="72"/>
    </location>
</feature>
<protein>
    <submittedName>
        <fullName evidence="2">Uncharacterized protein</fullName>
    </submittedName>
</protein>
<gene>
    <name evidence="2" type="ORF">ELY37_18990</name>
</gene>
<keyword evidence="1" id="KW-1133">Transmembrane helix</keyword>
<keyword evidence="1" id="KW-0812">Transmembrane</keyword>
<sequence length="380" mass="42752">MPLERPDKEFAPSPDLAQRWAHRYISRLLTRKPSLSSPNPLAIRRIKRWTMVWAAVAGIISGSLIGGGEWWMKAIAIDGWSDMSLGEQMPYWIAYYAAAGVITAFEIGFLYWNSLRGVTQIVHLAGLEYSQRDAFAPSMQLTVHGIARIALEYPSSGNTIYGINPHAYLHGWKLTVKALLYRLKISLSSFLLRVVMRRLLGRLALRGFIPILMGPLYAIWNAWIAARVLHQAHLVAYGPPRINALMEELNELPLAQRQLVVQGIGELMMRNRHPHPNLVLLLSQLLATLPDKPQSIDIDWPETLRQYANLEQQERAEVLESLTQAVILSGPFKGAKRDFLREVHAHCQTPLHEQSVVVQQQRWLSGEETSVSLAPCAAAG</sequence>
<organism evidence="2 3">
    <name type="scientific">Vreelandella populi</name>
    <dbReference type="NCBI Taxonomy" id="2498858"/>
    <lineage>
        <taxon>Bacteria</taxon>
        <taxon>Pseudomonadati</taxon>
        <taxon>Pseudomonadota</taxon>
        <taxon>Gammaproteobacteria</taxon>
        <taxon>Oceanospirillales</taxon>
        <taxon>Halomonadaceae</taxon>
        <taxon>Vreelandella</taxon>
    </lineage>
</organism>
<evidence type="ECO:0000313" key="2">
    <source>
        <dbReference type="EMBL" id="RUR43239.1"/>
    </source>
</evidence>
<keyword evidence="3" id="KW-1185">Reference proteome</keyword>
<dbReference type="Proteomes" id="UP000286912">
    <property type="component" value="Unassembled WGS sequence"/>
</dbReference>
<feature type="transmembrane region" description="Helical" evidence="1">
    <location>
        <begin position="92"/>
        <end position="112"/>
    </location>
</feature>
<proteinExistence type="predicted"/>
<dbReference type="AlphaFoldDB" id="A0A3S0WHB8"/>
<evidence type="ECO:0000256" key="1">
    <source>
        <dbReference type="SAM" id="Phobius"/>
    </source>
</evidence>
<name>A0A3S0WHB8_9GAMM</name>
<reference evidence="2 3" key="1">
    <citation type="submission" date="2018-12" db="EMBL/GenBank/DDBJ databases">
        <title>three novel Halomonas strain isolated from plants.</title>
        <authorList>
            <person name="Sun C."/>
        </authorList>
    </citation>
    <scope>NUCLEOTIDE SEQUENCE [LARGE SCALE GENOMIC DNA]</scope>
    <source>
        <strain evidence="2 3">RC</strain>
    </source>
</reference>
<evidence type="ECO:0000313" key="3">
    <source>
        <dbReference type="Proteomes" id="UP000286912"/>
    </source>
</evidence>
<dbReference type="RefSeq" id="WP_126951881.1">
    <property type="nucleotide sequence ID" value="NZ_RZHD01000011.1"/>
</dbReference>
<feature type="transmembrane region" description="Helical" evidence="1">
    <location>
        <begin position="203"/>
        <end position="223"/>
    </location>
</feature>
<keyword evidence="1" id="KW-0472">Membrane</keyword>
<comment type="caution">
    <text evidence="2">The sequence shown here is derived from an EMBL/GenBank/DDBJ whole genome shotgun (WGS) entry which is preliminary data.</text>
</comment>
<accession>A0A3S0WHB8</accession>
<dbReference type="OrthoDB" id="7818367at2"/>
<dbReference type="EMBL" id="RZHD01000011">
    <property type="protein sequence ID" value="RUR43239.1"/>
    <property type="molecule type" value="Genomic_DNA"/>
</dbReference>
<dbReference type="NCBIfam" id="NF047767">
    <property type="entry name" value="LBF_2804_fam"/>
    <property type="match status" value="1"/>
</dbReference>